<accession>A0ABU4JMG9</accession>
<name>A0ABU4JMG9_9FLAO</name>
<comment type="caution">
    <text evidence="1">The sequence shown here is derived from an EMBL/GenBank/DDBJ whole genome shotgun (WGS) entry which is preliminary data.</text>
</comment>
<evidence type="ECO:0000313" key="2">
    <source>
        <dbReference type="Proteomes" id="UP001204439"/>
    </source>
</evidence>
<proteinExistence type="predicted"/>
<reference evidence="1 2" key="1">
    <citation type="submission" date="2023-11" db="EMBL/GenBank/DDBJ databases">
        <title>First isolation, identification, and characterization of non-pathogenic Epilithonimonas ginsengisoli isolated from diseased farmed rainbow trout (Oncorhynchus mykiss) in Chile.</title>
        <authorList>
            <person name="Miranda C.D."/>
            <person name="Irgang R."/>
            <person name="Concha C."/>
            <person name="Rojas R."/>
            <person name="Avendano R."/>
        </authorList>
    </citation>
    <scope>NUCLEOTIDE SEQUENCE [LARGE SCALE GENOMIC DNA]</scope>
    <source>
        <strain evidence="1 2">FP99</strain>
    </source>
</reference>
<dbReference type="Proteomes" id="UP001204439">
    <property type="component" value="Unassembled WGS sequence"/>
</dbReference>
<dbReference type="EMBL" id="JAMXLT020000046">
    <property type="protein sequence ID" value="MDW8550850.1"/>
    <property type="molecule type" value="Genomic_DNA"/>
</dbReference>
<keyword evidence="2" id="KW-1185">Reference proteome</keyword>
<feature type="non-terminal residue" evidence="1">
    <location>
        <position position="1"/>
    </location>
</feature>
<sequence>TYKAKETTEITWEDFKSANNMGDVTREFYLKSITKSKYPIPLGKVEKYGKQYDWKPKIQYEDKKTPEKIETLKYYIEYFNGGYESIYALYEKENVFKLRNIPKTVIFEFNIGTLNYGGGFDLQEDDVFKAYSELGSEDKTQLEMVVILDKTNKISRIVLRNDLHEYVLDCKDVQLGVGEIETEITPLTETD</sequence>
<organism evidence="1 2">
    <name type="scientific">Epilithonimonas ginsengisoli</name>
    <dbReference type="NCBI Taxonomy" id="1245592"/>
    <lineage>
        <taxon>Bacteria</taxon>
        <taxon>Pseudomonadati</taxon>
        <taxon>Bacteroidota</taxon>
        <taxon>Flavobacteriia</taxon>
        <taxon>Flavobacteriales</taxon>
        <taxon>Weeksellaceae</taxon>
        <taxon>Chryseobacterium group</taxon>
        <taxon>Epilithonimonas</taxon>
    </lineage>
</organism>
<protein>
    <submittedName>
        <fullName evidence="1">Uncharacterized protein</fullName>
    </submittedName>
</protein>
<dbReference type="RefSeq" id="WP_318767766.1">
    <property type="nucleotide sequence ID" value="NZ_JAMXLT020000046.1"/>
</dbReference>
<evidence type="ECO:0000313" key="1">
    <source>
        <dbReference type="EMBL" id="MDW8550850.1"/>
    </source>
</evidence>
<gene>
    <name evidence="1" type="ORF">NG800_018125</name>
</gene>